<evidence type="ECO:0000259" key="4">
    <source>
        <dbReference type="Pfam" id="PF10458"/>
    </source>
</evidence>
<dbReference type="RefSeq" id="XP_027192780.1">
    <property type="nucleotide sequence ID" value="XM_027336979.1"/>
</dbReference>
<dbReference type="STRING" id="3827.A0A3Q7YGT1"/>
<dbReference type="InterPro" id="IPR037118">
    <property type="entry name" value="Val-tRNA_synth_C_sf"/>
</dbReference>
<keyword evidence="1" id="KW-0547">Nucleotide-binding</keyword>
<dbReference type="GO" id="GO:0005737">
    <property type="term" value="C:cytoplasm"/>
    <property type="evidence" value="ECO:0007669"/>
    <property type="project" value="InterPro"/>
</dbReference>
<evidence type="ECO:0000313" key="5">
    <source>
        <dbReference type="Proteomes" id="UP000087171"/>
    </source>
</evidence>
<dbReference type="Pfam" id="PF10458">
    <property type="entry name" value="Val_tRNA-synt_C"/>
    <property type="match status" value="1"/>
</dbReference>
<dbReference type="Proteomes" id="UP000087171">
    <property type="component" value="Chromosome Ca1"/>
</dbReference>
<proteinExistence type="predicted"/>
<reference evidence="5" key="1">
    <citation type="journal article" date="2013" name="Nat. Biotechnol.">
        <title>Draft genome sequence of chickpea (Cicer arietinum) provides a resource for trait improvement.</title>
        <authorList>
            <person name="Varshney R.K."/>
            <person name="Song C."/>
            <person name="Saxena R.K."/>
            <person name="Azam S."/>
            <person name="Yu S."/>
            <person name="Sharpe A.G."/>
            <person name="Cannon S."/>
            <person name="Baek J."/>
            <person name="Rosen B.D."/>
            <person name="Tar'an B."/>
            <person name="Millan T."/>
            <person name="Zhang X."/>
            <person name="Ramsay L.D."/>
            <person name="Iwata A."/>
            <person name="Wang Y."/>
            <person name="Nelson W."/>
            <person name="Farmer A.D."/>
            <person name="Gaur P.M."/>
            <person name="Soderlund C."/>
            <person name="Penmetsa R.V."/>
            <person name="Xu C."/>
            <person name="Bharti A.K."/>
            <person name="He W."/>
            <person name="Winter P."/>
            <person name="Zhao S."/>
            <person name="Hane J.K."/>
            <person name="Carrasquilla-Garcia N."/>
            <person name="Condie J.A."/>
            <person name="Upadhyaya H.D."/>
            <person name="Luo M.C."/>
            <person name="Thudi M."/>
            <person name="Gowda C.L."/>
            <person name="Singh N.P."/>
            <person name="Lichtenzveig J."/>
            <person name="Gali K.K."/>
            <person name="Rubio J."/>
            <person name="Nadarajan N."/>
            <person name="Dolezel J."/>
            <person name="Bansal K.C."/>
            <person name="Xu X."/>
            <person name="Edwards D."/>
            <person name="Zhang G."/>
            <person name="Kahl G."/>
            <person name="Gil J."/>
            <person name="Singh K.B."/>
            <person name="Datta S.K."/>
            <person name="Jackson S.A."/>
            <person name="Wang J."/>
            <person name="Cook D.R."/>
        </authorList>
    </citation>
    <scope>NUCLEOTIDE SEQUENCE [LARGE SCALE GENOMIC DNA]</scope>
    <source>
        <strain evidence="5">cv. CDC Frontier</strain>
    </source>
</reference>
<dbReference type="AlphaFoldDB" id="A0A3Q7YGT1"/>
<dbReference type="Gene3D" id="1.10.287.380">
    <property type="entry name" value="Valyl-tRNA synthetase, C-terminal domain"/>
    <property type="match status" value="1"/>
</dbReference>
<dbReference type="GO" id="GO:0006438">
    <property type="term" value="P:valyl-tRNA aminoacylation"/>
    <property type="evidence" value="ECO:0007669"/>
    <property type="project" value="InterPro"/>
</dbReference>
<dbReference type="InterPro" id="IPR010978">
    <property type="entry name" value="tRNA-bd_arm"/>
</dbReference>
<organism evidence="5 6">
    <name type="scientific">Cicer arietinum</name>
    <name type="common">Chickpea</name>
    <name type="synonym">Garbanzo</name>
    <dbReference type="NCBI Taxonomy" id="3827"/>
    <lineage>
        <taxon>Eukaryota</taxon>
        <taxon>Viridiplantae</taxon>
        <taxon>Streptophyta</taxon>
        <taxon>Embryophyta</taxon>
        <taxon>Tracheophyta</taxon>
        <taxon>Spermatophyta</taxon>
        <taxon>Magnoliopsida</taxon>
        <taxon>eudicotyledons</taxon>
        <taxon>Gunneridae</taxon>
        <taxon>Pentapetalae</taxon>
        <taxon>rosids</taxon>
        <taxon>fabids</taxon>
        <taxon>Fabales</taxon>
        <taxon>Fabaceae</taxon>
        <taxon>Papilionoideae</taxon>
        <taxon>50 kb inversion clade</taxon>
        <taxon>NPAAA clade</taxon>
        <taxon>Hologalegina</taxon>
        <taxon>IRL clade</taxon>
        <taxon>Cicereae</taxon>
        <taxon>Cicer</taxon>
    </lineage>
</organism>
<feature type="domain" description="Valyl-tRNA synthetase tRNA-binding arm" evidence="4">
    <location>
        <begin position="162"/>
        <end position="199"/>
    </location>
</feature>
<dbReference type="SUPFAM" id="SSF46589">
    <property type="entry name" value="tRNA-binding arm"/>
    <property type="match status" value="1"/>
</dbReference>
<dbReference type="GO" id="GO:0005524">
    <property type="term" value="F:ATP binding"/>
    <property type="evidence" value="ECO:0007669"/>
    <property type="project" value="UniProtKB-KW"/>
</dbReference>
<reference evidence="6" key="2">
    <citation type="submission" date="2025-08" db="UniProtKB">
        <authorList>
            <consortium name="RefSeq"/>
        </authorList>
    </citation>
    <scope>IDENTIFICATION</scope>
    <source>
        <tissue evidence="6">Etiolated seedlings</tissue>
    </source>
</reference>
<name>A0A3Q7YGT1_CICAR</name>
<accession>A0A3Q7YGT1</accession>
<feature type="region of interest" description="Disordered" evidence="3">
    <location>
        <begin position="79"/>
        <end position="101"/>
    </location>
</feature>
<evidence type="ECO:0000313" key="6">
    <source>
        <dbReference type="RefSeq" id="XP_027192780.1"/>
    </source>
</evidence>
<protein>
    <submittedName>
        <fullName evidence="6">Uncharacterized protein LOC101493892</fullName>
    </submittedName>
</protein>
<dbReference type="GO" id="GO:0004832">
    <property type="term" value="F:valine-tRNA ligase activity"/>
    <property type="evidence" value="ECO:0007669"/>
    <property type="project" value="InterPro"/>
</dbReference>
<keyword evidence="5" id="KW-1185">Reference proteome</keyword>
<sequence>MDDSDTLEDTIDAHDAKVDDLDRGSRSFALSTSTNVSMSMVYASIAVSINKARLDSIIRGKLNKIKSISNFSLRKQKDRNKTLLPPTCSHRETKPFPSARIQSTVLPPPSSPFAVDHHFKSQLIEIPNISFQWYPIGNADQSVHLVAGEGLEAYLPLADMVDISAEVQRISKHLSKMQKEYEGFIAKLNSPKFVEKAPDLYITLTNLCITLTKNL</sequence>
<keyword evidence="2" id="KW-0067">ATP-binding</keyword>
<evidence type="ECO:0000256" key="3">
    <source>
        <dbReference type="SAM" id="MobiDB-lite"/>
    </source>
</evidence>
<dbReference type="InterPro" id="IPR019499">
    <property type="entry name" value="Val-tRNA_synth_tRNA-bd"/>
</dbReference>
<gene>
    <name evidence="6" type="primary">LOC101493892</name>
</gene>
<evidence type="ECO:0000256" key="2">
    <source>
        <dbReference type="ARBA" id="ARBA00022840"/>
    </source>
</evidence>
<dbReference type="OrthoDB" id="629407at2759"/>
<evidence type="ECO:0000256" key="1">
    <source>
        <dbReference type="ARBA" id="ARBA00022741"/>
    </source>
</evidence>